<name>A0AAV9JTX0_9PEZI</name>
<feature type="transmembrane region" description="Helical" evidence="2">
    <location>
        <begin position="6"/>
        <end position="30"/>
    </location>
</feature>
<proteinExistence type="predicted"/>
<dbReference type="InterPro" id="IPR047128">
    <property type="entry name" value="PhyH"/>
</dbReference>
<dbReference type="AlphaFoldDB" id="A0AAV9JTX0"/>
<dbReference type="Pfam" id="PF05721">
    <property type="entry name" value="PhyH"/>
    <property type="match status" value="1"/>
</dbReference>
<dbReference type="EMBL" id="JAVFHQ010000007">
    <property type="protein sequence ID" value="KAK4548461.1"/>
    <property type="molecule type" value="Genomic_DNA"/>
</dbReference>
<protein>
    <submittedName>
        <fullName evidence="3">Uncharacterized protein</fullName>
    </submittedName>
</protein>
<keyword evidence="4" id="KW-1185">Reference proteome</keyword>
<dbReference type="GO" id="GO:0048244">
    <property type="term" value="F:phytanoyl-CoA dioxygenase activity"/>
    <property type="evidence" value="ECO:0007669"/>
    <property type="project" value="InterPro"/>
</dbReference>
<feature type="compositionally biased region" description="Basic and acidic residues" evidence="1">
    <location>
        <begin position="407"/>
        <end position="416"/>
    </location>
</feature>
<keyword evidence="2" id="KW-0472">Membrane</keyword>
<evidence type="ECO:0000313" key="4">
    <source>
        <dbReference type="Proteomes" id="UP001324427"/>
    </source>
</evidence>
<accession>A0AAV9JTX0</accession>
<dbReference type="Proteomes" id="UP001324427">
    <property type="component" value="Unassembled WGS sequence"/>
</dbReference>
<dbReference type="PANTHER" id="PTHR21308:SF8">
    <property type="entry name" value="PHYTANOYL-COA DIOXYGENASE FAMILY PROTEIN (AFU_ORTHOLOGUE AFUA_2G09620)"/>
    <property type="match status" value="1"/>
</dbReference>
<keyword evidence="2" id="KW-0812">Transmembrane</keyword>
<dbReference type="PANTHER" id="PTHR21308">
    <property type="entry name" value="PHYTANOYL-COA ALPHA-HYDROXYLASE"/>
    <property type="match status" value="1"/>
</dbReference>
<sequence>MPSPPIRSQAVTAVAAAASVAGFLGTLYYLDIPSMFQQRVKARKVDGRCYSTKLDKENKPSLAAFKTLTQQVTLKETYPLSKTVTKNIPIYDCTAFRLDDEAWVERLQDELYHILLNGPGVYVLKHFFTDLGPINAANVAYDRIIKREFAESNGAKGDHFAPASANSRIWNSFSKFCLEDPESFTAYHSNPLFKLVCEAYLGPDYRLTSQVNIVKPGGNPQVCHRDYHLGFQTPEATAKWPKAMHTASQLLTLQGAVAHTDMPVESGPTRLLPFSQLFEEGFMAYRLPEFNDYFLESYVSLALEKGDAVFFNPALFHAAGENTTKDFARSANLIQVSSAFGKPMETIDTVPIVEACWKHVVAKYEAEGMSAEVDALVRAIGEGYPFPTNLDRRPPAPGGMAPESEQDSMRRGLSERWDRERLVGELREMHQASAA</sequence>
<evidence type="ECO:0000256" key="2">
    <source>
        <dbReference type="SAM" id="Phobius"/>
    </source>
</evidence>
<reference evidence="3 4" key="1">
    <citation type="submission" date="2021-11" db="EMBL/GenBank/DDBJ databases">
        <title>Black yeast isolated from Biological Soil Crust.</title>
        <authorList>
            <person name="Kurbessoian T."/>
        </authorList>
    </citation>
    <scope>NUCLEOTIDE SEQUENCE [LARGE SCALE GENOMIC DNA]</scope>
    <source>
        <strain evidence="3 4">CCFEE 5522</strain>
    </source>
</reference>
<keyword evidence="2" id="KW-1133">Transmembrane helix</keyword>
<evidence type="ECO:0000313" key="3">
    <source>
        <dbReference type="EMBL" id="KAK4548461.1"/>
    </source>
</evidence>
<organism evidence="3 4">
    <name type="scientific">Oleoguttula mirabilis</name>
    <dbReference type="NCBI Taxonomy" id="1507867"/>
    <lineage>
        <taxon>Eukaryota</taxon>
        <taxon>Fungi</taxon>
        <taxon>Dikarya</taxon>
        <taxon>Ascomycota</taxon>
        <taxon>Pezizomycotina</taxon>
        <taxon>Dothideomycetes</taxon>
        <taxon>Dothideomycetidae</taxon>
        <taxon>Mycosphaerellales</taxon>
        <taxon>Teratosphaeriaceae</taxon>
        <taxon>Oleoguttula</taxon>
    </lineage>
</organism>
<dbReference type="Gene3D" id="2.60.120.620">
    <property type="entry name" value="q2cbj1_9rhob like domain"/>
    <property type="match status" value="1"/>
</dbReference>
<dbReference type="InterPro" id="IPR008775">
    <property type="entry name" value="Phytyl_CoA_dOase-like"/>
</dbReference>
<evidence type="ECO:0000256" key="1">
    <source>
        <dbReference type="SAM" id="MobiDB-lite"/>
    </source>
</evidence>
<dbReference type="SUPFAM" id="SSF51197">
    <property type="entry name" value="Clavaminate synthase-like"/>
    <property type="match status" value="1"/>
</dbReference>
<gene>
    <name evidence="3" type="ORF">LTR36_009371</name>
</gene>
<comment type="caution">
    <text evidence="3">The sequence shown here is derived from an EMBL/GenBank/DDBJ whole genome shotgun (WGS) entry which is preliminary data.</text>
</comment>
<feature type="region of interest" description="Disordered" evidence="1">
    <location>
        <begin position="387"/>
        <end position="416"/>
    </location>
</feature>
<dbReference type="GO" id="GO:0001561">
    <property type="term" value="P:fatty acid alpha-oxidation"/>
    <property type="evidence" value="ECO:0007669"/>
    <property type="project" value="InterPro"/>
</dbReference>